<reference evidence="3 4" key="1">
    <citation type="submission" date="2024-01" db="EMBL/GenBank/DDBJ databases">
        <authorList>
            <person name="Allen C."/>
            <person name="Tagirdzhanova G."/>
        </authorList>
    </citation>
    <scope>NUCLEOTIDE SEQUENCE [LARGE SCALE GENOMIC DNA]</scope>
    <source>
        <strain evidence="3 4">CBS 573.63</strain>
    </source>
</reference>
<evidence type="ECO:0000313" key="3">
    <source>
        <dbReference type="EMBL" id="CAK7268599.1"/>
    </source>
</evidence>
<dbReference type="SMART" id="SM00582">
    <property type="entry name" value="RPR"/>
    <property type="match status" value="1"/>
</dbReference>
<dbReference type="InterPro" id="IPR047415">
    <property type="entry name" value="Pcf11_CID"/>
</dbReference>
<name>A0ABP0DK12_9PEZI</name>
<dbReference type="InterPro" id="IPR006569">
    <property type="entry name" value="CID_dom"/>
</dbReference>
<protein>
    <submittedName>
        <fullName evidence="3">mRNA 3' end processing factor</fullName>
    </submittedName>
</protein>
<dbReference type="CDD" id="cd16982">
    <property type="entry name" value="CID_Pcf11"/>
    <property type="match status" value="1"/>
</dbReference>
<dbReference type="PROSITE" id="PS51391">
    <property type="entry name" value="CID"/>
    <property type="match status" value="1"/>
</dbReference>
<dbReference type="Pfam" id="PF04818">
    <property type="entry name" value="CID"/>
    <property type="match status" value="1"/>
</dbReference>
<dbReference type="InterPro" id="IPR008942">
    <property type="entry name" value="ENTH_VHS"/>
</dbReference>
<feature type="region of interest" description="Disordered" evidence="1">
    <location>
        <begin position="147"/>
        <end position="204"/>
    </location>
</feature>
<dbReference type="SUPFAM" id="SSF48464">
    <property type="entry name" value="ENTH/VHS domain"/>
    <property type="match status" value="1"/>
</dbReference>
<dbReference type="PANTHER" id="PTHR15921:SF3">
    <property type="entry name" value="PRE-MRNA CLEAVAGE COMPLEX 2 PROTEIN PCF11"/>
    <property type="match status" value="1"/>
</dbReference>
<comment type="caution">
    <text evidence="3">The sequence shown here is derived from an EMBL/GenBank/DDBJ whole genome shotgun (WGS) entry which is preliminary data.</text>
</comment>
<evidence type="ECO:0000259" key="2">
    <source>
        <dbReference type="PROSITE" id="PS51391"/>
    </source>
</evidence>
<accession>A0ABP0DK12</accession>
<sequence length="503" mass="54116">MSYEDHSEDVASDFRDALSELTMNSRVEITTLTVIARENTEYAHGISEVLQEHIKKVAPQRKLPALYLLDSIVKNVGTPYTIYFGRGLYSTFMDAYASVDNGTRRKMDEMLKTWKEPVPGSVDPRPVFSLETTRPIENALLRARTSALQAQHEHMRSEQQLLGRNRPASVTPYRETSTPPNQGARPGLPSQGLYGQQQQQPQQPILQQQAYSFNPSSFPNAYQAPALPSKTSVEALTGDVERLIQATKTEFAEKLYDASVAGRLKALLDLQTILKSQSLEQDKLVLVRNQIDALAVNLPSHLKALYNPTPTPPAPVHSPFQPPPAGTPAPGLSAAVLAALAAARATVAAGATPPVQNAAFSPPQPPVQPASGVSIDSLLGKGALAALLAARQQQQPQALPQHVPVPTPQLPSQLLQGVAPAPNASNPLAFMEMLRKSGLLQQQQPAPGAAHHAPAPQTSAPALNVSNLASIMASIRSPAFAAARDPLREIQNEIKFTSSSLKQ</sequence>
<dbReference type="InterPro" id="IPR045154">
    <property type="entry name" value="PCF11-like"/>
</dbReference>
<feature type="compositionally biased region" description="Low complexity" evidence="1">
    <location>
        <begin position="186"/>
        <end position="204"/>
    </location>
</feature>
<organism evidence="3 4">
    <name type="scientific">Sporothrix epigloea</name>
    <dbReference type="NCBI Taxonomy" id="1892477"/>
    <lineage>
        <taxon>Eukaryota</taxon>
        <taxon>Fungi</taxon>
        <taxon>Dikarya</taxon>
        <taxon>Ascomycota</taxon>
        <taxon>Pezizomycotina</taxon>
        <taxon>Sordariomycetes</taxon>
        <taxon>Sordariomycetidae</taxon>
        <taxon>Ophiostomatales</taxon>
        <taxon>Ophiostomataceae</taxon>
        <taxon>Sporothrix</taxon>
    </lineage>
</organism>
<dbReference type="Gene3D" id="1.25.40.90">
    <property type="match status" value="1"/>
</dbReference>
<dbReference type="Proteomes" id="UP001642501">
    <property type="component" value="Unassembled WGS sequence"/>
</dbReference>
<dbReference type="PANTHER" id="PTHR15921">
    <property type="entry name" value="PRE-MRNA CLEAVAGE COMPLEX II"/>
    <property type="match status" value="1"/>
</dbReference>
<proteinExistence type="predicted"/>
<dbReference type="EMBL" id="CAWUOM010000048">
    <property type="protein sequence ID" value="CAK7268599.1"/>
    <property type="molecule type" value="Genomic_DNA"/>
</dbReference>
<feature type="domain" description="CID" evidence="2">
    <location>
        <begin position="6"/>
        <end position="144"/>
    </location>
</feature>
<evidence type="ECO:0000313" key="4">
    <source>
        <dbReference type="Proteomes" id="UP001642501"/>
    </source>
</evidence>
<evidence type="ECO:0000256" key="1">
    <source>
        <dbReference type="SAM" id="MobiDB-lite"/>
    </source>
</evidence>
<keyword evidence="4" id="KW-1185">Reference proteome</keyword>
<gene>
    <name evidence="3" type="primary">PCF11_2</name>
    <name evidence="3" type="ORF">SEPCBS57363_003175</name>
</gene>